<organism evidence="1">
    <name type="scientific">Oryza barthii</name>
    <dbReference type="NCBI Taxonomy" id="65489"/>
    <lineage>
        <taxon>Eukaryota</taxon>
        <taxon>Viridiplantae</taxon>
        <taxon>Streptophyta</taxon>
        <taxon>Embryophyta</taxon>
        <taxon>Tracheophyta</taxon>
        <taxon>Spermatophyta</taxon>
        <taxon>Magnoliopsida</taxon>
        <taxon>Liliopsida</taxon>
        <taxon>Poales</taxon>
        <taxon>Poaceae</taxon>
        <taxon>BOP clade</taxon>
        <taxon>Oryzoideae</taxon>
        <taxon>Oryzeae</taxon>
        <taxon>Oryzinae</taxon>
        <taxon>Oryza</taxon>
    </lineage>
</organism>
<keyword evidence="2" id="KW-1185">Reference proteome</keyword>
<dbReference type="PaxDb" id="65489-OBART11G15370.1"/>
<dbReference type="EnsemblPlants" id="OBART11G15370.1">
    <property type="protein sequence ID" value="OBART11G15370.1"/>
    <property type="gene ID" value="OBART11G15370"/>
</dbReference>
<evidence type="ECO:0000313" key="2">
    <source>
        <dbReference type="Proteomes" id="UP000026960"/>
    </source>
</evidence>
<protein>
    <submittedName>
        <fullName evidence="1">Uncharacterized protein</fullName>
    </submittedName>
</protein>
<dbReference type="GO" id="GO:0009570">
    <property type="term" value="C:chloroplast stroma"/>
    <property type="evidence" value="ECO:0007669"/>
    <property type="project" value="TreeGrafter"/>
</dbReference>
<dbReference type="Proteomes" id="UP000026960">
    <property type="component" value="Chromosome 11"/>
</dbReference>
<dbReference type="STRING" id="65489.A0A0D3HMG0"/>
<reference evidence="1" key="1">
    <citation type="journal article" date="2009" name="Rice">
        <title>De Novo Next Generation Sequencing of Plant Genomes.</title>
        <authorList>
            <person name="Rounsley S."/>
            <person name="Marri P.R."/>
            <person name="Yu Y."/>
            <person name="He R."/>
            <person name="Sisneros N."/>
            <person name="Goicoechea J.L."/>
            <person name="Lee S.J."/>
            <person name="Angelova A."/>
            <person name="Kudrna D."/>
            <person name="Luo M."/>
            <person name="Affourtit J."/>
            <person name="Desany B."/>
            <person name="Knight J."/>
            <person name="Niazi F."/>
            <person name="Egholm M."/>
            <person name="Wing R.A."/>
        </authorList>
    </citation>
    <scope>NUCLEOTIDE SEQUENCE [LARGE SCALE GENOMIC DNA]</scope>
    <source>
        <strain evidence="1">cv. IRGC 105608</strain>
    </source>
</reference>
<dbReference type="PANTHER" id="PTHR36333">
    <property type="entry name" value="DIMETHYLALLYL, ADENOSINE TRNA METHYLTHIOTRANSFERASE"/>
    <property type="match status" value="1"/>
</dbReference>
<dbReference type="eggNOG" id="ENOG502QPRG">
    <property type="taxonomic scope" value="Eukaryota"/>
</dbReference>
<reference evidence="1" key="2">
    <citation type="submission" date="2015-03" db="UniProtKB">
        <authorList>
            <consortium name="EnsemblPlants"/>
        </authorList>
    </citation>
    <scope>IDENTIFICATION</scope>
</reference>
<accession>A0A0D3HMG0</accession>
<proteinExistence type="predicted"/>
<dbReference type="AlphaFoldDB" id="A0A0D3HMG0"/>
<dbReference type="HOGENOM" id="CLU_096968_0_0_1"/>
<dbReference type="PANTHER" id="PTHR36333:SF1">
    <property type="entry name" value="DIMETHYLALLYL, ADENOSINE TRNA METHYLTHIOTRANSFERASE"/>
    <property type="match status" value="1"/>
</dbReference>
<sequence>MASSSSSLGLGAIFQSGCPLLPPRPAVRRAPTRRRAVATKISCIGWDPEGVLGPPQGGHIARLEFRRRLERDSDAREAFERQVREEHERRRQEREARVIPDTDAGLVEFFLDTEAREIEVEIGRLRPRLNQPFFDYIQREIAQIKFSITRTAEMEDRLIELEAMQKVLLEGVEAYDKLQNDLVSAKERLTKILQSSDKKSTLLEMVERNELNMSILTLLDENIASAKTNNQEEAVAFMENVRSSILKYITKERNQRVFQHKELMAIVPVAKIKEANTWALAGAKQLSELIP</sequence>
<evidence type="ECO:0000313" key="1">
    <source>
        <dbReference type="EnsemblPlants" id="OBART11G15370.1"/>
    </source>
</evidence>
<name>A0A0D3HMG0_9ORYZ</name>
<dbReference type="Gramene" id="OBART11G15370.1">
    <property type="protein sequence ID" value="OBART11G15370.1"/>
    <property type="gene ID" value="OBART11G15370"/>
</dbReference>